<feature type="transmembrane region" description="Helical" evidence="1">
    <location>
        <begin position="56"/>
        <end position="74"/>
    </location>
</feature>
<feature type="transmembrane region" description="Helical" evidence="1">
    <location>
        <begin position="80"/>
        <end position="101"/>
    </location>
</feature>
<evidence type="ECO:0000313" key="2">
    <source>
        <dbReference type="EMBL" id="GHE83551.1"/>
    </source>
</evidence>
<organism evidence="2 3">
    <name type="scientific">Thalassotalea profundi</name>
    <dbReference type="NCBI Taxonomy" id="2036687"/>
    <lineage>
        <taxon>Bacteria</taxon>
        <taxon>Pseudomonadati</taxon>
        <taxon>Pseudomonadota</taxon>
        <taxon>Gammaproteobacteria</taxon>
        <taxon>Alteromonadales</taxon>
        <taxon>Colwelliaceae</taxon>
        <taxon>Thalassotalea</taxon>
    </lineage>
</organism>
<dbReference type="Proteomes" id="UP000626370">
    <property type="component" value="Unassembled WGS sequence"/>
</dbReference>
<protein>
    <submittedName>
        <fullName evidence="2">Uncharacterized protein</fullName>
    </submittedName>
</protein>
<evidence type="ECO:0000256" key="1">
    <source>
        <dbReference type="SAM" id="Phobius"/>
    </source>
</evidence>
<gene>
    <name evidence="2" type="ORF">GCM10011501_10130</name>
</gene>
<comment type="caution">
    <text evidence="2">The sequence shown here is derived from an EMBL/GenBank/DDBJ whole genome shotgun (WGS) entry which is preliminary data.</text>
</comment>
<name>A0ABQ3IK47_9GAMM</name>
<proteinExistence type="predicted"/>
<accession>A0ABQ3IK47</accession>
<reference evidence="3" key="1">
    <citation type="journal article" date="2019" name="Int. J. Syst. Evol. Microbiol.">
        <title>The Global Catalogue of Microorganisms (GCM) 10K type strain sequencing project: providing services to taxonomists for standard genome sequencing and annotation.</title>
        <authorList>
            <consortium name="The Broad Institute Genomics Platform"/>
            <consortium name="The Broad Institute Genome Sequencing Center for Infectious Disease"/>
            <person name="Wu L."/>
            <person name="Ma J."/>
        </authorList>
    </citation>
    <scope>NUCLEOTIDE SEQUENCE [LARGE SCALE GENOMIC DNA]</scope>
    <source>
        <strain evidence="3">CGMCC 1.15922</strain>
    </source>
</reference>
<keyword evidence="1" id="KW-1133">Transmembrane helix</keyword>
<sequence length="109" mass="11922">MQESEKYVDKIKSSAANLYVVAAFYLGFAFFDTSLIPYIIALVVLGIPILKWKSRIASLLTVIFGGVTLFIFLNKASVDSFVLIGAVVVIGSGLHAGYYSFKLHKLAIE</sequence>
<keyword evidence="3" id="KW-1185">Reference proteome</keyword>
<dbReference type="EMBL" id="BNAH01000003">
    <property type="protein sequence ID" value="GHE83551.1"/>
    <property type="molecule type" value="Genomic_DNA"/>
</dbReference>
<keyword evidence="1" id="KW-0812">Transmembrane</keyword>
<evidence type="ECO:0000313" key="3">
    <source>
        <dbReference type="Proteomes" id="UP000626370"/>
    </source>
</evidence>
<feature type="transmembrane region" description="Helical" evidence="1">
    <location>
        <begin position="20"/>
        <end position="44"/>
    </location>
</feature>
<keyword evidence="1" id="KW-0472">Membrane</keyword>